<evidence type="ECO:0008006" key="4">
    <source>
        <dbReference type="Google" id="ProtNLM"/>
    </source>
</evidence>
<reference evidence="2 3" key="1">
    <citation type="journal article" date="2017" name="Elife">
        <title>Extensive horizontal gene transfer in cheese-associated bacteria.</title>
        <authorList>
            <person name="Bonham K.S."/>
            <person name="Wolfe B.E."/>
            <person name="Dutton R.J."/>
        </authorList>
    </citation>
    <scope>NUCLEOTIDE SEQUENCE [LARGE SCALE GENOMIC DNA]</scope>
    <source>
        <strain evidence="2 3">JB182</strain>
    </source>
</reference>
<evidence type="ECO:0000256" key="1">
    <source>
        <dbReference type="SAM" id="MobiDB-lite"/>
    </source>
</evidence>
<dbReference type="AlphaFoldDB" id="A0A2N7RZL1"/>
<gene>
    <name evidence="2" type="ORF">CIK84_11470</name>
</gene>
<name>A0A2N7RZL1_9MICC</name>
<dbReference type="RefSeq" id="WP_102598550.1">
    <property type="nucleotide sequence ID" value="NZ_JBQQGH010000094.1"/>
</dbReference>
<dbReference type="Proteomes" id="UP000235739">
    <property type="component" value="Unassembled WGS sequence"/>
</dbReference>
<dbReference type="EMBL" id="PNQX01000002">
    <property type="protein sequence ID" value="PMQ19323.1"/>
    <property type="molecule type" value="Genomic_DNA"/>
</dbReference>
<proteinExistence type="predicted"/>
<accession>A0A2N7RZL1</accession>
<protein>
    <recommendedName>
        <fullName evidence="4">DNA-binding protein</fullName>
    </recommendedName>
</protein>
<organism evidence="2 3">
    <name type="scientific">Glutamicibacter arilaitensis</name>
    <dbReference type="NCBI Taxonomy" id="256701"/>
    <lineage>
        <taxon>Bacteria</taxon>
        <taxon>Bacillati</taxon>
        <taxon>Actinomycetota</taxon>
        <taxon>Actinomycetes</taxon>
        <taxon>Micrococcales</taxon>
        <taxon>Micrococcaceae</taxon>
        <taxon>Glutamicibacter</taxon>
    </lineage>
</organism>
<evidence type="ECO:0000313" key="3">
    <source>
        <dbReference type="Proteomes" id="UP000235739"/>
    </source>
</evidence>
<comment type="caution">
    <text evidence="2">The sequence shown here is derived from an EMBL/GenBank/DDBJ whole genome shotgun (WGS) entry which is preliminary data.</text>
</comment>
<feature type="region of interest" description="Disordered" evidence="1">
    <location>
        <begin position="55"/>
        <end position="81"/>
    </location>
</feature>
<sequence>MSAQPEFIKPSEVARRLSVSTQTVLNKGHSGEWEWTKLAPKLYRFTEEQYEAIAQGQAQPQRRSRKSKMHEALKVISRQST</sequence>
<evidence type="ECO:0000313" key="2">
    <source>
        <dbReference type="EMBL" id="PMQ19323.1"/>
    </source>
</evidence>